<gene>
    <name evidence="1" type="ORF">EHV10_03485</name>
</gene>
<dbReference type="EMBL" id="RRCO01000001">
    <property type="protein sequence ID" value="RRJ27075.1"/>
    <property type="molecule type" value="Genomic_DNA"/>
</dbReference>
<evidence type="ECO:0008006" key="3">
    <source>
        <dbReference type="Google" id="ProtNLM"/>
    </source>
</evidence>
<comment type="caution">
    <text evidence="1">The sequence shown here is derived from an EMBL/GenBank/DDBJ whole genome shotgun (WGS) entry which is preliminary data.</text>
</comment>
<dbReference type="OrthoDB" id="2046044at2"/>
<dbReference type="RefSeq" id="WP_128673422.1">
    <property type="nucleotide sequence ID" value="NZ_RRCO01000001.1"/>
</dbReference>
<sequence>MKSNIKVLSLFFVLCILITGCMDSSLKKINIDNINSDISGFYQKFSADYLDEEITVVNKDIIGRDGEVVEYIDANNKVSRCTVIIYGENEKSTSEYYFIDGYIYVTTLKEYYTYPIYYSYNRPIDIMYRTFDEAVIYDGMIYELVNGEFIKKNIEDIKIPYTSLQEINEATGE</sequence>
<reference evidence="1 2" key="1">
    <citation type="submission" date="2018-11" db="EMBL/GenBank/DDBJ databases">
        <title>Genome sequencing of Lachnoanaerobaculum sp. KCOM 2030 (= ChDC B114).</title>
        <authorList>
            <person name="Kook J.-K."/>
            <person name="Park S.-N."/>
            <person name="Lim Y.K."/>
        </authorList>
    </citation>
    <scope>NUCLEOTIDE SEQUENCE [LARGE SCALE GENOMIC DNA]</scope>
    <source>
        <strain evidence="1 2">KCOM 2030</strain>
    </source>
</reference>
<name>A0A3P3R103_9FIRM</name>
<dbReference type="AlphaFoldDB" id="A0A3P3R103"/>
<dbReference type="Proteomes" id="UP000272490">
    <property type="component" value="Unassembled WGS sequence"/>
</dbReference>
<protein>
    <recommendedName>
        <fullName evidence="3">Lipoprotein</fullName>
    </recommendedName>
</protein>
<organism evidence="1 2">
    <name type="scientific">Lachnoanaerobaculum gingivalis</name>
    <dbReference type="NCBI Taxonomy" id="2490855"/>
    <lineage>
        <taxon>Bacteria</taxon>
        <taxon>Bacillati</taxon>
        <taxon>Bacillota</taxon>
        <taxon>Clostridia</taxon>
        <taxon>Lachnospirales</taxon>
        <taxon>Lachnospiraceae</taxon>
        <taxon>Lachnoanaerobaculum</taxon>
    </lineage>
</organism>
<accession>A0A3P3R103</accession>
<evidence type="ECO:0000313" key="1">
    <source>
        <dbReference type="EMBL" id="RRJ27075.1"/>
    </source>
</evidence>
<keyword evidence="2" id="KW-1185">Reference proteome</keyword>
<evidence type="ECO:0000313" key="2">
    <source>
        <dbReference type="Proteomes" id="UP000272490"/>
    </source>
</evidence>
<dbReference type="PROSITE" id="PS51257">
    <property type="entry name" value="PROKAR_LIPOPROTEIN"/>
    <property type="match status" value="1"/>
</dbReference>
<proteinExistence type="predicted"/>